<dbReference type="SMART" id="SM01139">
    <property type="entry name" value="Drf_FH3"/>
    <property type="match status" value="1"/>
</dbReference>
<feature type="compositionally biased region" description="Low complexity" evidence="2">
    <location>
        <begin position="1065"/>
        <end position="1076"/>
    </location>
</feature>
<feature type="region of interest" description="Disordered" evidence="2">
    <location>
        <begin position="1260"/>
        <end position="1426"/>
    </location>
</feature>
<dbReference type="Proteomes" id="UP000820818">
    <property type="component" value="Linkage Group LG10"/>
</dbReference>
<proteinExistence type="predicted"/>
<feature type="region of interest" description="Disordered" evidence="2">
    <location>
        <begin position="841"/>
        <end position="961"/>
    </location>
</feature>
<dbReference type="Pfam" id="PF06367">
    <property type="entry name" value="Drf_FH3"/>
    <property type="match status" value="1"/>
</dbReference>
<feature type="domain" description="GBD/FH3" evidence="3">
    <location>
        <begin position="1"/>
        <end position="223"/>
    </location>
</feature>
<dbReference type="Gene3D" id="1.25.10.10">
    <property type="entry name" value="Leucine-rich Repeat Variant"/>
    <property type="match status" value="1"/>
</dbReference>
<dbReference type="PROSITE" id="PS51232">
    <property type="entry name" value="GBD_FH3"/>
    <property type="match status" value="1"/>
</dbReference>
<feature type="domain" description="FH2" evidence="4">
    <location>
        <begin position="353"/>
        <end position="773"/>
    </location>
</feature>
<feature type="compositionally biased region" description="Low complexity" evidence="2">
    <location>
        <begin position="1262"/>
        <end position="1289"/>
    </location>
</feature>
<dbReference type="SMART" id="SM00498">
    <property type="entry name" value="FH2"/>
    <property type="match status" value="1"/>
</dbReference>
<comment type="caution">
    <text evidence="5">The sequence shown here is derived from an EMBL/GenBank/DDBJ whole genome shotgun (WGS) entry which is preliminary data.</text>
</comment>
<dbReference type="GO" id="GO:0003779">
    <property type="term" value="F:actin binding"/>
    <property type="evidence" value="ECO:0007669"/>
    <property type="project" value="InterPro"/>
</dbReference>
<accession>A0AAD5KH12</accession>
<feature type="region of interest" description="Disordered" evidence="2">
    <location>
        <begin position="408"/>
        <end position="452"/>
    </location>
</feature>
<feature type="region of interest" description="Disordered" evidence="2">
    <location>
        <begin position="223"/>
        <end position="344"/>
    </location>
</feature>
<keyword evidence="6" id="KW-1185">Reference proteome</keyword>
<dbReference type="InterPro" id="IPR016024">
    <property type="entry name" value="ARM-type_fold"/>
</dbReference>
<dbReference type="PANTHER" id="PTHR46345">
    <property type="entry name" value="INVERTED FORMIN-2"/>
    <property type="match status" value="1"/>
</dbReference>
<feature type="compositionally biased region" description="Basic and acidic residues" evidence="2">
    <location>
        <begin position="756"/>
        <end position="776"/>
    </location>
</feature>
<evidence type="ECO:0000313" key="6">
    <source>
        <dbReference type="Proteomes" id="UP000820818"/>
    </source>
</evidence>
<feature type="compositionally biased region" description="Low complexity" evidence="2">
    <location>
        <begin position="1817"/>
        <end position="1828"/>
    </location>
</feature>
<evidence type="ECO:0000259" key="4">
    <source>
        <dbReference type="PROSITE" id="PS51444"/>
    </source>
</evidence>
<dbReference type="SUPFAM" id="SSF101447">
    <property type="entry name" value="Formin homology 2 domain (FH2 domain)"/>
    <property type="match status" value="1"/>
</dbReference>
<feature type="region of interest" description="Disordered" evidence="2">
    <location>
        <begin position="756"/>
        <end position="798"/>
    </location>
</feature>
<dbReference type="Gene3D" id="1.10.238.150">
    <property type="entry name" value="Formin, FH3 diaphanous domain"/>
    <property type="match status" value="1"/>
</dbReference>
<feature type="compositionally biased region" description="Polar residues" evidence="2">
    <location>
        <begin position="1339"/>
        <end position="1354"/>
    </location>
</feature>
<dbReference type="SUPFAM" id="SSF48371">
    <property type="entry name" value="ARM repeat"/>
    <property type="match status" value="1"/>
</dbReference>
<feature type="compositionally biased region" description="Polar residues" evidence="2">
    <location>
        <begin position="1829"/>
        <end position="1849"/>
    </location>
</feature>
<feature type="compositionally biased region" description="Polar residues" evidence="2">
    <location>
        <begin position="427"/>
        <end position="442"/>
    </location>
</feature>
<feature type="compositionally biased region" description="Basic and acidic residues" evidence="2">
    <location>
        <begin position="443"/>
        <end position="452"/>
    </location>
</feature>
<feature type="compositionally biased region" description="Pro residues" evidence="2">
    <location>
        <begin position="275"/>
        <end position="339"/>
    </location>
</feature>
<feature type="region of interest" description="Disordered" evidence="2">
    <location>
        <begin position="1180"/>
        <end position="1226"/>
    </location>
</feature>
<dbReference type="PANTHER" id="PTHR46345:SF8">
    <property type="entry name" value="FORMIN 3, ISOFORM B"/>
    <property type="match status" value="1"/>
</dbReference>
<feature type="region of interest" description="Disordered" evidence="2">
    <location>
        <begin position="1052"/>
        <end position="1087"/>
    </location>
</feature>
<organism evidence="5 6">
    <name type="scientific">Daphnia sinensis</name>
    <dbReference type="NCBI Taxonomy" id="1820382"/>
    <lineage>
        <taxon>Eukaryota</taxon>
        <taxon>Metazoa</taxon>
        <taxon>Ecdysozoa</taxon>
        <taxon>Arthropoda</taxon>
        <taxon>Crustacea</taxon>
        <taxon>Branchiopoda</taxon>
        <taxon>Diplostraca</taxon>
        <taxon>Cladocera</taxon>
        <taxon>Anomopoda</taxon>
        <taxon>Daphniidae</taxon>
        <taxon>Daphnia</taxon>
        <taxon>Daphnia similis group</taxon>
    </lineage>
</organism>
<name>A0AAD5KH12_9CRUS</name>
<dbReference type="EMBL" id="WJBH02000010">
    <property type="protein sequence ID" value="KAI9552057.1"/>
    <property type="molecule type" value="Genomic_DNA"/>
</dbReference>
<evidence type="ECO:0000256" key="1">
    <source>
        <dbReference type="SAM" id="Coils"/>
    </source>
</evidence>
<feature type="compositionally biased region" description="Basic and acidic residues" evidence="2">
    <location>
        <begin position="1476"/>
        <end position="1496"/>
    </location>
</feature>
<feature type="compositionally biased region" description="Polar residues" evidence="2">
    <location>
        <begin position="1878"/>
        <end position="1890"/>
    </location>
</feature>
<feature type="compositionally biased region" description="Polar residues" evidence="2">
    <location>
        <begin position="1673"/>
        <end position="1685"/>
    </location>
</feature>
<evidence type="ECO:0000313" key="5">
    <source>
        <dbReference type="EMBL" id="KAI9552057.1"/>
    </source>
</evidence>
<evidence type="ECO:0000259" key="3">
    <source>
        <dbReference type="PROSITE" id="PS51232"/>
    </source>
</evidence>
<evidence type="ECO:0008006" key="7">
    <source>
        <dbReference type="Google" id="ProtNLM"/>
    </source>
</evidence>
<dbReference type="InterPro" id="IPR015425">
    <property type="entry name" value="FH2_Formin"/>
</dbReference>
<reference evidence="5 6" key="1">
    <citation type="submission" date="2022-05" db="EMBL/GenBank/DDBJ databases">
        <title>A multi-omics perspective on studying reproductive biology in Daphnia sinensis.</title>
        <authorList>
            <person name="Jia J."/>
        </authorList>
    </citation>
    <scope>NUCLEOTIDE SEQUENCE [LARGE SCALE GENOMIC DNA]</scope>
    <source>
        <strain evidence="5 6">WSL</strain>
    </source>
</reference>
<feature type="compositionally biased region" description="Polar residues" evidence="2">
    <location>
        <begin position="1773"/>
        <end position="1811"/>
    </location>
</feature>
<feature type="compositionally biased region" description="Basic and acidic residues" evidence="2">
    <location>
        <begin position="1441"/>
        <end position="1459"/>
    </location>
</feature>
<feature type="compositionally biased region" description="Low complexity" evidence="2">
    <location>
        <begin position="1627"/>
        <end position="1636"/>
    </location>
</feature>
<feature type="compositionally biased region" description="Low complexity" evidence="2">
    <location>
        <begin position="1866"/>
        <end position="1875"/>
    </location>
</feature>
<dbReference type="Gene3D" id="1.20.58.2220">
    <property type="entry name" value="Formin, FH2 domain"/>
    <property type="match status" value="1"/>
</dbReference>
<feature type="coiled-coil region" evidence="1">
    <location>
        <begin position="658"/>
        <end position="716"/>
    </location>
</feature>
<feature type="compositionally biased region" description="Basic and acidic residues" evidence="2">
    <location>
        <begin position="1558"/>
        <end position="1574"/>
    </location>
</feature>
<feature type="region of interest" description="Disordered" evidence="2">
    <location>
        <begin position="1441"/>
        <end position="1895"/>
    </location>
</feature>
<keyword evidence="1" id="KW-0175">Coiled coil</keyword>
<dbReference type="Pfam" id="PF02181">
    <property type="entry name" value="FH2"/>
    <property type="match status" value="1"/>
</dbReference>
<feature type="compositionally biased region" description="Low complexity" evidence="2">
    <location>
        <begin position="1355"/>
        <end position="1366"/>
    </location>
</feature>
<dbReference type="PROSITE" id="PS51444">
    <property type="entry name" value="FH2"/>
    <property type="match status" value="1"/>
</dbReference>
<feature type="compositionally biased region" description="Polar residues" evidence="2">
    <location>
        <begin position="1522"/>
        <end position="1546"/>
    </location>
</feature>
<dbReference type="InterPro" id="IPR042201">
    <property type="entry name" value="FH2_Formin_sf"/>
</dbReference>
<dbReference type="InterPro" id="IPR011989">
    <property type="entry name" value="ARM-like"/>
</dbReference>
<dbReference type="InterPro" id="IPR010472">
    <property type="entry name" value="FH3_dom"/>
</dbReference>
<feature type="compositionally biased region" description="Basic and acidic residues" evidence="2">
    <location>
        <begin position="1650"/>
        <end position="1672"/>
    </location>
</feature>
<feature type="compositionally biased region" description="Low complexity" evidence="2">
    <location>
        <begin position="854"/>
        <end position="864"/>
    </location>
</feature>
<sequence>MDSRIGLDYIVENREYVAKLASALDTANTTVKKQVFELLSALCVYNADGYTRTLDALEHFKNLKGDRYRFAVVVRELRDAPTVEYKTALVAFINCIIISTPQLKDRLRIRNEFVGMKLLATLNELKNEAVSDTDLAVQIDVFDEQRESDESQLQGPDGVDLSSHLDVFHAILRQVVDTPQEIPFLSILQHLLRIDPKEAVSDMIWDTAETLVHRASLMESKEELTRLLRSPSHAKMSHRDEPGSGSKSRKQSLNLTLSPAGDGSRTPAGLLSPTNGPPGPPPPPPPPPPPGGIPLPPPPPPPGGGPPPPPPPPLLPGSGGPPPPPPPGLGGMTPPPPAAPAVHPDLKNLRLPQLEIPRPKAKMKTLNWVKLPDIKIFSRSNIWTTVAKSHQKSPMADLDWAEMEGLFCQQPAPGTPSSAGGKGLGQVNGTPNGSVLGTPNTPDTERRRKEPAEVSLLDGKRSLNINIFLKQFRSSNAEIAQMIRDGEHEDIGTEKLRGLLKILPPTDEVEMLRAYDGDRNRLGNAEKFLLLHLMTIPNYRLRIESMLLKEEFTSQINYLGPSIEAMILAGEKLKSNTHLQDILYMVVVAGNFLNSGGYAGNAAGVKLASLQKLADIRANKPGMNLIHFVALQAEKKDKELLKMPDEMSVLEDATKTTVEQLRNEVNALDLRITNIAKQIDAPNTPADIKTQMDEFLRIAKDEMEDLQKDLLVLDEVRIQLADFFCEDRDSFKLEECFKLFLNFCQRFRTGILENEHRRQHEAAAENRRRQREEQLALKRRQSAGGQQGSTGGNESDNVMDSLLLDIRNGFPMRDKIRKGKKASLEPSGEDDNASPLVMAVASSPRVSRKRLGSNTVVNVPNNNDMNKDDNLLEDLTPNGSLRRRRSRVPSEEDDTLMDYLRTSGHADGSRERKSTGNIPDGYGSLDRSWYRNRTRGSGGAGQKKRPDLMSADFTGGGGTLAPSPLAAPPPVQDMNISSTLEPLPETTLIDSRRSPRREWKPPLENTDVVGVMEAIEDASTRDKPVWQRKSALIGTPNSTADNVLDSRNRFRRTRSRLQPDEPDRPTVVTTPTTPVVHPAPPQPESDVERRKAMIGSLGRQPTEDKLTIYIKQDSEPHIKEMLPTLIEQSPDISRRRSDQGLPATPVEGSGTASRLLNRYRQQTPLDVPNDLLRTIEEVDRTKSPVETGETYDRSPGPLINSTPPAPILSATEREKKRYQRTMTPNTLRSKLQEKLINTFDTNELAGTIASIQITPEKKANEKNNNPIISSSKSALDGDSSGTGESETSLPPIQPGPRKPRRLSRGGLNGEDGPTDKIDIDSENIETPPVTRRAYGSRPFVTNSGTTSAPTGTTEVSGSPVSGTPSSQNGRMSMKTEDDELGDGRFDRFSSTRRTRRLRKAPEGAEEDSSSLEPRKSPEGVEDPEDLLQTDVIVGMEVKKEGEVSTVEVTRRMSEERDLQPHTAIANNSNHGMAVSADEKERRLQRWKDKLGPRDDSETAVMTASGASAIKVRRDRPSRTNEAEPQQSGQQEPLRSFTDAATTSSPEDNWRTRLARQFRPAEKLDSSMVKEDDPSTLRAKSRSRSSSPLKDETQGSRLALSQLRESPPRKTDSVFSRLAQGSGMRGNSSATTSRTSTDAQAKPRRSLFGDSTRDSFTKTLTKKFESPAKRADENGTSSLKRSSSIRTADRPRSTFFSPISEPPPPERERTMTLGRSSSFRVGNRTPGAGSATPSTTPSAADKKTASGYTSTLMNWRPFRKSRDENNAEPEPSSRKSSLNSTGTSRPIGASTRSSNLGTSNTSLKRSTSSVASLTPHRGGSYMPGGMSSSTLSSVQRNGPSSTSLMRSGSVKTAAGPVNGRTTSFLKVSVPSSPAPVRRSTGSSFMRPTASSVAKDKDIGGPVLVKSSIRPAAATSVAQRTKIML</sequence>
<protein>
    <recommendedName>
        <fullName evidence="7">Inverted formin-2</fullName>
    </recommendedName>
</protein>
<dbReference type="InterPro" id="IPR014768">
    <property type="entry name" value="GBD/FH3_dom"/>
</dbReference>
<gene>
    <name evidence="5" type="ORF">GHT06_022394</name>
</gene>
<evidence type="ECO:0000256" key="2">
    <source>
        <dbReference type="SAM" id="MobiDB-lite"/>
    </source>
</evidence>